<reference evidence="1" key="1">
    <citation type="journal article" date="2021" name="Proc. Natl. Acad. Sci. U.S.A.">
        <title>A Catalog of Tens of Thousands of Viruses from Human Metagenomes Reveals Hidden Associations with Chronic Diseases.</title>
        <authorList>
            <person name="Tisza M.J."/>
            <person name="Buck C.B."/>
        </authorList>
    </citation>
    <scope>NUCLEOTIDE SEQUENCE</scope>
    <source>
        <strain evidence="1">CtHOG1</strain>
    </source>
</reference>
<sequence length="43" mass="5047">MLLSIDRCARLRSRAYLFKFDKFANAAALPLYARRKNTNKQTI</sequence>
<evidence type="ECO:0000313" key="1">
    <source>
        <dbReference type="EMBL" id="DAF54981.1"/>
    </source>
</evidence>
<dbReference type="EMBL" id="BK032683">
    <property type="protein sequence ID" value="DAF54981.1"/>
    <property type="molecule type" value="Genomic_DNA"/>
</dbReference>
<protein>
    <submittedName>
        <fullName evidence="1">Uncharacterized protein</fullName>
    </submittedName>
</protein>
<accession>A0A8S5SVA1</accession>
<name>A0A8S5SVA1_9CAUD</name>
<proteinExistence type="predicted"/>
<organism evidence="1">
    <name type="scientific">Siphoviridae sp. ctHOG1</name>
    <dbReference type="NCBI Taxonomy" id="2827829"/>
    <lineage>
        <taxon>Viruses</taxon>
        <taxon>Duplodnaviria</taxon>
        <taxon>Heunggongvirae</taxon>
        <taxon>Uroviricota</taxon>
        <taxon>Caudoviricetes</taxon>
    </lineage>
</organism>